<evidence type="ECO:0000313" key="2">
    <source>
        <dbReference type="Proteomes" id="UP000607653"/>
    </source>
</evidence>
<evidence type="ECO:0000313" key="1">
    <source>
        <dbReference type="EMBL" id="DAD32213.1"/>
    </source>
</evidence>
<organism evidence="1 2">
    <name type="scientific">Nelumbo nucifera</name>
    <name type="common">Sacred lotus</name>
    <dbReference type="NCBI Taxonomy" id="4432"/>
    <lineage>
        <taxon>Eukaryota</taxon>
        <taxon>Viridiplantae</taxon>
        <taxon>Streptophyta</taxon>
        <taxon>Embryophyta</taxon>
        <taxon>Tracheophyta</taxon>
        <taxon>Spermatophyta</taxon>
        <taxon>Magnoliopsida</taxon>
        <taxon>Proteales</taxon>
        <taxon>Nelumbonaceae</taxon>
        <taxon>Nelumbo</taxon>
    </lineage>
</organism>
<reference evidence="1 2" key="1">
    <citation type="journal article" date="2020" name="Mol. Biol. Evol.">
        <title>Distinct Expression and Methylation Patterns for Genes with Different Fates following a Single Whole-Genome Duplication in Flowering Plants.</title>
        <authorList>
            <person name="Shi T."/>
            <person name="Rahmani R.S."/>
            <person name="Gugger P.F."/>
            <person name="Wang M."/>
            <person name="Li H."/>
            <person name="Zhang Y."/>
            <person name="Li Z."/>
            <person name="Wang Q."/>
            <person name="Van de Peer Y."/>
            <person name="Marchal K."/>
            <person name="Chen J."/>
        </authorList>
    </citation>
    <scope>NUCLEOTIDE SEQUENCE [LARGE SCALE GENOMIC DNA]</scope>
    <source>
        <tissue evidence="1">Leaf</tissue>
    </source>
</reference>
<dbReference type="AlphaFoldDB" id="A0A822YJD1"/>
<dbReference type="Proteomes" id="UP000607653">
    <property type="component" value="Unassembled WGS sequence"/>
</dbReference>
<gene>
    <name evidence="1" type="ORF">HUJ06_011064</name>
</gene>
<proteinExistence type="predicted"/>
<protein>
    <submittedName>
        <fullName evidence="1">Uncharacterized protein</fullName>
    </submittedName>
</protein>
<keyword evidence="2" id="KW-1185">Reference proteome</keyword>
<comment type="caution">
    <text evidence="1">The sequence shown here is derived from an EMBL/GenBank/DDBJ whole genome shotgun (WGS) entry which is preliminary data.</text>
</comment>
<sequence>MATTADVVVSPWLEGLLNKLDSPWMIKFGSEWGVQEQLIDLFRTLQEAHAMASSTEDIANKRSTLEIAPQRYERSCVQSHLHIGGVHLRSSTTKFGGG</sequence>
<dbReference type="EMBL" id="DUZY01000003">
    <property type="protein sequence ID" value="DAD32213.1"/>
    <property type="molecule type" value="Genomic_DNA"/>
</dbReference>
<name>A0A822YJD1_NELNU</name>
<accession>A0A822YJD1</accession>